<dbReference type="SUPFAM" id="SSF69572">
    <property type="entry name" value="Activating enzymes of the ubiquitin-like proteins"/>
    <property type="match status" value="1"/>
</dbReference>
<dbReference type="Pfam" id="PF02624">
    <property type="entry name" value="YcaO"/>
    <property type="match status" value="1"/>
</dbReference>
<dbReference type="RefSeq" id="WP_271319878.1">
    <property type="nucleotide sequence ID" value="NZ_BAAATN010000004.1"/>
</dbReference>
<dbReference type="InterPro" id="IPR027624">
    <property type="entry name" value="TOMM_cyclo_SagD"/>
</dbReference>
<reference evidence="3" key="1">
    <citation type="journal article" date="2019" name="Int. J. Syst. Evol. Microbiol.">
        <title>The Global Catalogue of Microorganisms (GCM) 10K type strain sequencing project: providing services to taxonomists for standard genome sequencing and annotation.</title>
        <authorList>
            <consortium name="The Broad Institute Genomics Platform"/>
            <consortium name="The Broad Institute Genome Sequencing Center for Infectious Disease"/>
            <person name="Wu L."/>
            <person name="Ma J."/>
        </authorList>
    </citation>
    <scope>NUCLEOTIDE SEQUENCE [LARGE SCALE GENOMIC DNA]</scope>
    <source>
        <strain evidence="3">CGMCC 4.1542</strain>
    </source>
</reference>
<dbReference type="EMBL" id="JBHSJO010000001">
    <property type="protein sequence ID" value="MFC5016032.1"/>
    <property type="molecule type" value="Genomic_DNA"/>
</dbReference>
<keyword evidence="3" id="KW-1185">Reference proteome</keyword>
<dbReference type="InterPro" id="IPR022291">
    <property type="entry name" value="Bacteriocin_synth_cyclodeHase"/>
</dbReference>
<sequence length="759" mass="81885">MNGALIGFRRHLRAEVVPDDATYLISEHGITAIRAPHLEAVAPLLDGSRDLPALLRDSPEALSAERLTELLTQLADAGFIEYREHLCSEPADPSAEAYWELAGLEGQRTCRRTAATAVELRVVGDLDVGHAVRALSHSGLAVATGPAPEAALTLVVCDDYLAPELAGIDAEHRASGRPWLLAKPSGATVWVGPVLRPGAGACWSCLSHPIRRHRGVESQVGAALGRPGPVPGPVAGISCTVGAGLHMAALEAVKWLAGYQSGQDRLITFDTLTLDSRHHAVRRRPQCRECGDPGLNTERVLAPVVPRSRPKAPGGNGGHRSRPAQQMLDTYRHLVSPVTGVVTGITRVQGGPAFLNSFSSGPNPVSGGPGLTGLLGGLRQINGGKGVTALDAEVSALCEAVERYSGCLLGEEYRVRGRYRDLDGLAVHPDACQLFADDQFDDRDAWNAAHSGFHHVPERFDEDAEVDWTPVWSLTGRRHVLLPTAQLYFATAAERRHPVAGRRFVHADSNGNAAGSSTEDAILQGFLELVERDAVALWWYNRVRRPGVDLHAAADPWTEELIEVHRGLGRQVWALDLTSDLGIPVFAALSRRTDKAAEDIVFGFGAHLDARTALRRALTELNQLLPAVVGARPDGGGYGLDDPELTRWWRGATLGNQPYLRPLPPRAGPLAELSFPTAPDLRDDLDAVTALMRERGLDLLVLDQTRPDVELPVVKVVVPGLRSFWARFAPGRLYDVPVALGWRPEPVARADLNPVPLFV</sequence>
<dbReference type="NCBIfam" id="TIGR00702">
    <property type="entry name" value="YcaO-type kinase domain"/>
    <property type="match status" value="1"/>
</dbReference>
<dbReference type="Gene3D" id="3.40.50.720">
    <property type="entry name" value="NAD(P)-binding Rossmann-like Domain"/>
    <property type="match status" value="1"/>
</dbReference>
<dbReference type="NCBIfam" id="TIGR03882">
    <property type="entry name" value="cyclo_dehyd_2"/>
    <property type="match status" value="1"/>
</dbReference>
<gene>
    <name evidence="2" type="ORF">ACFPRC_14190</name>
</gene>
<name>A0ABV9WUT6_9ACTN</name>
<dbReference type="Gene3D" id="3.30.40.250">
    <property type="match status" value="1"/>
</dbReference>
<feature type="domain" description="YcaO" evidence="1">
    <location>
        <begin position="384"/>
        <end position="759"/>
    </location>
</feature>
<dbReference type="InterPro" id="IPR003776">
    <property type="entry name" value="YcaO-like_dom"/>
</dbReference>
<dbReference type="Gene3D" id="3.30.1330.230">
    <property type="match status" value="1"/>
</dbReference>
<evidence type="ECO:0000259" key="1">
    <source>
        <dbReference type="PROSITE" id="PS51664"/>
    </source>
</evidence>
<protein>
    <submittedName>
        <fullName evidence="2">TOMM leader peptide-binding protein</fullName>
    </submittedName>
</protein>
<dbReference type="PROSITE" id="PS51664">
    <property type="entry name" value="YCAO"/>
    <property type="match status" value="1"/>
</dbReference>
<organism evidence="2 3">
    <name type="scientific">Streptomyces lienomycini</name>
    <dbReference type="NCBI Taxonomy" id="284035"/>
    <lineage>
        <taxon>Bacteria</taxon>
        <taxon>Bacillati</taxon>
        <taxon>Actinomycetota</taxon>
        <taxon>Actinomycetes</taxon>
        <taxon>Kitasatosporales</taxon>
        <taxon>Streptomycetaceae</taxon>
        <taxon>Streptomyces</taxon>
    </lineage>
</organism>
<evidence type="ECO:0000313" key="3">
    <source>
        <dbReference type="Proteomes" id="UP001595855"/>
    </source>
</evidence>
<dbReference type="InterPro" id="IPR035985">
    <property type="entry name" value="Ubiquitin-activating_enz"/>
</dbReference>
<comment type="caution">
    <text evidence="2">The sequence shown here is derived from an EMBL/GenBank/DDBJ whole genome shotgun (WGS) entry which is preliminary data.</text>
</comment>
<dbReference type="NCBIfam" id="TIGR03604">
    <property type="entry name" value="TOMM_cyclo_SagD"/>
    <property type="match status" value="1"/>
</dbReference>
<evidence type="ECO:0000313" key="2">
    <source>
        <dbReference type="EMBL" id="MFC5016032.1"/>
    </source>
</evidence>
<dbReference type="Gene3D" id="3.30.160.660">
    <property type="match status" value="1"/>
</dbReference>
<dbReference type="Proteomes" id="UP001595855">
    <property type="component" value="Unassembled WGS sequence"/>
</dbReference>
<dbReference type="PANTHER" id="PTHR37809:SF1">
    <property type="entry name" value="RIBOSOMAL PROTEIN S12 METHYLTHIOTRANSFERASE ACCESSORY FACTOR YCAO"/>
    <property type="match status" value="1"/>
</dbReference>
<dbReference type="PANTHER" id="PTHR37809">
    <property type="entry name" value="RIBOSOMAL PROTEIN S12 METHYLTHIOTRANSFERASE ACCESSORY FACTOR YCAO"/>
    <property type="match status" value="1"/>
</dbReference>
<dbReference type="Gene3D" id="3.90.930.60">
    <property type="match status" value="1"/>
</dbReference>
<proteinExistence type="predicted"/>
<accession>A0ABV9WUT6</accession>